<keyword evidence="2" id="KW-1185">Reference proteome</keyword>
<gene>
    <name evidence="1" type="ORF">M408DRAFT_233126</name>
</gene>
<dbReference type="EMBL" id="KN824324">
    <property type="protein sequence ID" value="KIM24377.1"/>
    <property type="molecule type" value="Genomic_DNA"/>
</dbReference>
<evidence type="ECO:0000313" key="1">
    <source>
        <dbReference type="EMBL" id="KIM24377.1"/>
    </source>
</evidence>
<organism evidence="1 2">
    <name type="scientific">Serendipita vermifera MAFF 305830</name>
    <dbReference type="NCBI Taxonomy" id="933852"/>
    <lineage>
        <taxon>Eukaryota</taxon>
        <taxon>Fungi</taxon>
        <taxon>Dikarya</taxon>
        <taxon>Basidiomycota</taxon>
        <taxon>Agaricomycotina</taxon>
        <taxon>Agaricomycetes</taxon>
        <taxon>Sebacinales</taxon>
        <taxon>Serendipitaceae</taxon>
        <taxon>Serendipita</taxon>
    </lineage>
</organism>
<reference evidence="1 2" key="1">
    <citation type="submission" date="2014-04" db="EMBL/GenBank/DDBJ databases">
        <authorList>
            <consortium name="DOE Joint Genome Institute"/>
            <person name="Kuo A."/>
            <person name="Zuccaro A."/>
            <person name="Kohler A."/>
            <person name="Nagy L.G."/>
            <person name="Floudas D."/>
            <person name="Copeland A."/>
            <person name="Barry K.W."/>
            <person name="Cichocki N."/>
            <person name="Veneault-Fourrey C."/>
            <person name="LaButti K."/>
            <person name="Lindquist E.A."/>
            <person name="Lipzen A."/>
            <person name="Lundell T."/>
            <person name="Morin E."/>
            <person name="Murat C."/>
            <person name="Sun H."/>
            <person name="Tunlid A."/>
            <person name="Henrissat B."/>
            <person name="Grigoriev I.V."/>
            <person name="Hibbett D.S."/>
            <person name="Martin F."/>
            <person name="Nordberg H.P."/>
            <person name="Cantor M.N."/>
            <person name="Hua S.X."/>
        </authorList>
    </citation>
    <scope>NUCLEOTIDE SEQUENCE [LARGE SCALE GENOMIC DNA]</scope>
    <source>
        <strain evidence="1 2">MAFF 305830</strain>
    </source>
</reference>
<proteinExistence type="predicted"/>
<dbReference type="AlphaFoldDB" id="A0A0C2X4V3"/>
<accession>A0A0C2X4V3</accession>
<sequence length="288" mass="33220">MTSSTVQPPALIVASADQEIIGVEYCDSLIGRLPVELLIAIIRCYCQRIWSRIKLTHVCQYWRVVMIDEASMWTYVEVPRINSDQASKMEGFFRVLDMQLSRTAELPLDVVFFPPEAQSIHNRIIEIFLKYETFPRWRSLVLRMDYIENLDRPNASQRPDTHFFVSERFCGLESLKLVYYSYVSLFESLRGTIAGRPSSLPRLTLELFNTYVNTVEARERLSVQGEMVSMIYGESLDQLSGLILPNFAGHRFESEFLPRHITEIECAVRSSHPFPHAHSSICSPQRST</sequence>
<dbReference type="HOGENOM" id="CLU_966970_0_0_1"/>
<protein>
    <submittedName>
        <fullName evidence="1">Uncharacterized protein</fullName>
    </submittedName>
</protein>
<dbReference type="Proteomes" id="UP000054097">
    <property type="component" value="Unassembled WGS sequence"/>
</dbReference>
<reference evidence="2" key="2">
    <citation type="submission" date="2015-01" db="EMBL/GenBank/DDBJ databases">
        <title>Evolutionary Origins and Diversification of the Mycorrhizal Mutualists.</title>
        <authorList>
            <consortium name="DOE Joint Genome Institute"/>
            <consortium name="Mycorrhizal Genomics Consortium"/>
            <person name="Kohler A."/>
            <person name="Kuo A."/>
            <person name="Nagy L.G."/>
            <person name="Floudas D."/>
            <person name="Copeland A."/>
            <person name="Barry K.W."/>
            <person name="Cichocki N."/>
            <person name="Veneault-Fourrey C."/>
            <person name="LaButti K."/>
            <person name="Lindquist E.A."/>
            <person name="Lipzen A."/>
            <person name="Lundell T."/>
            <person name="Morin E."/>
            <person name="Murat C."/>
            <person name="Riley R."/>
            <person name="Ohm R."/>
            <person name="Sun H."/>
            <person name="Tunlid A."/>
            <person name="Henrissat B."/>
            <person name="Grigoriev I.V."/>
            <person name="Hibbett D.S."/>
            <person name="Martin F."/>
        </authorList>
    </citation>
    <scope>NUCLEOTIDE SEQUENCE [LARGE SCALE GENOMIC DNA]</scope>
    <source>
        <strain evidence="2">MAFF 305830</strain>
    </source>
</reference>
<evidence type="ECO:0000313" key="2">
    <source>
        <dbReference type="Proteomes" id="UP000054097"/>
    </source>
</evidence>
<dbReference type="OrthoDB" id="3365698at2759"/>
<name>A0A0C2X4V3_SERVB</name>